<dbReference type="PRINTS" id="PR00605">
    <property type="entry name" value="CYTCHROMECIC"/>
</dbReference>
<dbReference type="InterPro" id="IPR009056">
    <property type="entry name" value="Cyt_c-like_dom"/>
</dbReference>
<dbReference type="GO" id="GO:0009055">
    <property type="term" value="F:electron transfer activity"/>
    <property type="evidence" value="ECO:0007669"/>
    <property type="project" value="InterPro"/>
</dbReference>
<keyword evidence="10" id="KW-1185">Reference proteome</keyword>
<dbReference type="SUPFAM" id="SSF46626">
    <property type="entry name" value="Cytochrome c"/>
    <property type="match status" value="1"/>
</dbReference>
<gene>
    <name evidence="9" type="ORF">GNP93_26275</name>
</gene>
<feature type="domain" description="Cytochrome c" evidence="8">
    <location>
        <begin position="74"/>
        <end position="149"/>
    </location>
</feature>
<dbReference type="PROSITE" id="PS51007">
    <property type="entry name" value="CYTC"/>
    <property type="match status" value="1"/>
</dbReference>
<evidence type="ECO:0000256" key="2">
    <source>
        <dbReference type="ARBA" id="ARBA00022617"/>
    </source>
</evidence>
<protein>
    <submittedName>
        <fullName evidence="9">C-type cytochrome</fullName>
    </submittedName>
</protein>
<dbReference type="Pfam" id="PF13442">
    <property type="entry name" value="Cytochrome_CBB3"/>
    <property type="match status" value="1"/>
</dbReference>
<dbReference type="GO" id="GO:0020037">
    <property type="term" value="F:heme binding"/>
    <property type="evidence" value="ECO:0007669"/>
    <property type="project" value="InterPro"/>
</dbReference>
<keyword evidence="3 6" id="KW-0479">Metal-binding</keyword>
<proteinExistence type="predicted"/>
<evidence type="ECO:0000256" key="3">
    <source>
        <dbReference type="ARBA" id="ARBA00022723"/>
    </source>
</evidence>
<dbReference type="Proteomes" id="UP000450917">
    <property type="component" value="Unassembled WGS sequence"/>
</dbReference>
<dbReference type="Gene3D" id="1.10.760.10">
    <property type="entry name" value="Cytochrome c-like domain"/>
    <property type="match status" value="1"/>
</dbReference>
<evidence type="ECO:0000259" key="8">
    <source>
        <dbReference type="PROSITE" id="PS51007"/>
    </source>
</evidence>
<evidence type="ECO:0000313" key="10">
    <source>
        <dbReference type="Proteomes" id="UP000450917"/>
    </source>
</evidence>
<comment type="caution">
    <text evidence="9">The sequence shown here is derived from an EMBL/GenBank/DDBJ whole genome shotgun (WGS) entry which is preliminary data.</text>
</comment>
<dbReference type="InterPro" id="IPR008168">
    <property type="entry name" value="Cyt_C_IC"/>
</dbReference>
<dbReference type="InterPro" id="IPR036909">
    <property type="entry name" value="Cyt_c-like_dom_sf"/>
</dbReference>
<dbReference type="PANTHER" id="PTHR37823">
    <property type="entry name" value="CYTOCHROME C-553-LIKE"/>
    <property type="match status" value="1"/>
</dbReference>
<dbReference type="PANTHER" id="PTHR37823:SF4">
    <property type="entry name" value="MENAQUINOL-CYTOCHROME C REDUCTASE CYTOCHROME B_C SUBUNIT"/>
    <property type="match status" value="1"/>
</dbReference>
<evidence type="ECO:0000256" key="6">
    <source>
        <dbReference type="PROSITE-ProRule" id="PRU00433"/>
    </source>
</evidence>
<sequence length="149" mass="14946">PAAAMPGAPAAKPGGAQVFAAQAEAEPQRAPVAPGKVTAPAVATSEPGSGSGSSGFAAPAKPREPAMAEPAAADVSAQAQPLYKDNCLACHGDQLQGNVGPSLSKVGGRKSKAQLVEQIREGSSDMPGFKETLSEEEVETLAAWLTVKK</sequence>
<evidence type="ECO:0000256" key="4">
    <source>
        <dbReference type="ARBA" id="ARBA00022982"/>
    </source>
</evidence>
<accession>A0A7X2ZFP9</accession>
<dbReference type="GO" id="GO:0005506">
    <property type="term" value="F:iron ion binding"/>
    <property type="evidence" value="ECO:0007669"/>
    <property type="project" value="InterPro"/>
</dbReference>
<feature type="non-terminal residue" evidence="9">
    <location>
        <position position="1"/>
    </location>
</feature>
<dbReference type="EMBL" id="WNZX01000043">
    <property type="protein sequence ID" value="MUG74084.1"/>
    <property type="molecule type" value="Genomic_DNA"/>
</dbReference>
<keyword evidence="1" id="KW-0813">Transport</keyword>
<name>A0A7X2ZFP9_9BACL</name>
<keyword evidence="5 6" id="KW-0408">Iron</keyword>
<feature type="compositionally biased region" description="Low complexity" evidence="7">
    <location>
        <begin position="1"/>
        <end position="34"/>
    </location>
</feature>
<evidence type="ECO:0000313" key="9">
    <source>
        <dbReference type="EMBL" id="MUG74084.1"/>
    </source>
</evidence>
<evidence type="ECO:0000256" key="7">
    <source>
        <dbReference type="SAM" id="MobiDB-lite"/>
    </source>
</evidence>
<evidence type="ECO:0000256" key="1">
    <source>
        <dbReference type="ARBA" id="ARBA00022448"/>
    </source>
</evidence>
<dbReference type="InterPro" id="IPR051811">
    <property type="entry name" value="Cytochrome_c550/c551-like"/>
</dbReference>
<reference evidence="9 10" key="1">
    <citation type="submission" date="2019-11" db="EMBL/GenBank/DDBJ databases">
        <title>Draft genome sequences of five Paenibacillus species of dairy origin.</title>
        <authorList>
            <person name="Olajide A.M."/>
            <person name="Chen S."/>
            <person name="Lapointe G."/>
        </authorList>
    </citation>
    <scope>NUCLEOTIDE SEQUENCE [LARGE SCALE GENOMIC DNA]</scope>
    <source>
        <strain evidence="9 10">2CS3</strain>
    </source>
</reference>
<organism evidence="9 10">
    <name type="scientific">Paenibacillus validus</name>
    <dbReference type="NCBI Taxonomy" id="44253"/>
    <lineage>
        <taxon>Bacteria</taxon>
        <taxon>Bacillati</taxon>
        <taxon>Bacillota</taxon>
        <taxon>Bacilli</taxon>
        <taxon>Bacillales</taxon>
        <taxon>Paenibacillaceae</taxon>
        <taxon>Paenibacillus</taxon>
    </lineage>
</organism>
<dbReference type="RefSeq" id="WP_155615858.1">
    <property type="nucleotide sequence ID" value="NZ_WNZX01000043.1"/>
</dbReference>
<keyword evidence="4" id="KW-0249">Electron transport</keyword>
<keyword evidence="2 6" id="KW-0349">Heme</keyword>
<evidence type="ECO:0000256" key="5">
    <source>
        <dbReference type="ARBA" id="ARBA00023004"/>
    </source>
</evidence>
<dbReference type="AlphaFoldDB" id="A0A7X2ZFP9"/>
<feature type="region of interest" description="Disordered" evidence="7">
    <location>
        <begin position="1"/>
        <end position="73"/>
    </location>
</feature>